<reference evidence="4 5" key="1">
    <citation type="submission" date="2018-06" db="EMBL/GenBank/DDBJ databases">
        <authorList>
            <consortium name="Pathogen Informatics"/>
            <person name="Doyle S."/>
        </authorList>
    </citation>
    <scope>NUCLEOTIDE SEQUENCE [LARGE SCALE GENOMIC DNA]</scope>
    <source>
        <strain evidence="4 5">NCTC9081</strain>
    </source>
</reference>
<name>A0A376W6F6_ECOLX</name>
<dbReference type="NCBIfam" id="NF010452">
    <property type="entry name" value="PRK13879.1"/>
    <property type="match status" value="1"/>
</dbReference>
<protein>
    <submittedName>
        <fullName evidence="4">Conjugal transfer protein TrbJ</fullName>
    </submittedName>
</protein>
<sequence length="264" mass="28924">MNLKFRVVSSQRRILAAKKALIVPFVASVMALPVKAGIPVIDGTNVVQTTISAVNNVQAVTKQIQQYQTQLQQYENMLQNTVAPAAYIWDQANSTINKLLQVQDTLNYYKNQAGSLDAYLKRYQDVNYYRTSPCFNSNVECTASEISALREAEQNSSGARKKANDAVFKVIDEQQNTLQSDADNLAELQTQATGAQGQMEAIQAANQLASAQTNQLLQIRSLLVAQQNAAATLAQAQADKESQQIAADEKALAGENTPSPKRIW</sequence>
<feature type="coiled-coil region" evidence="1">
    <location>
        <begin position="171"/>
        <end position="205"/>
    </location>
</feature>
<dbReference type="Proteomes" id="UP000254716">
    <property type="component" value="Unassembled WGS sequence"/>
</dbReference>
<keyword evidence="1" id="KW-0175">Coiled coil</keyword>
<evidence type="ECO:0000313" key="5">
    <source>
        <dbReference type="Proteomes" id="UP000254716"/>
    </source>
</evidence>
<organism evidence="4 5">
    <name type="scientific">Escherichia coli</name>
    <dbReference type="NCBI Taxonomy" id="562"/>
    <lineage>
        <taxon>Bacteria</taxon>
        <taxon>Pseudomonadati</taxon>
        <taxon>Pseudomonadota</taxon>
        <taxon>Gammaproteobacteria</taxon>
        <taxon>Enterobacterales</taxon>
        <taxon>Enterobacteriaceae</taxon>
        <taxon>Escherichia</taxon>
    </lineage>
</organism>
<accession>A0A376W6F6</accession>
<dbReference type="NCBIfam" id="TIGR02780">
    <property type="entry name" value="TrbJ_Ti"/>
    <property type="match status" value="1"/>
</dbReference>
<evidence type="ECO:0000313" key="4">
    <source>
        <dbReference type="EMBL" id="STJ19981.1"/>
    </source>
</evidence>
<dbReference type="InterPro" id="IPR014147">
    <property type="entry name" value="T4SS_TrbJ"/>
</dbReference>
<gene>
    <name evidence="4" type="primary">trbJ</name>
    <name evidence="4" type="ORF">NCTC9081_05530</name>
</gene>
<feature type="chain" id="PRO_5016747230" evidence="3">
    <location>
        <begin position="37"/>
        <end position="264"/>
    </location>
</feature>
<feature type="region of interest" description="Disordered" evidence="2">
    <location>
        <begin position="244"/>
        <end position="264"/>
    </location>
</feature>
<dbReference type="AlphaFoldDB" id="A0A376W6F6"/>
<keyword evidence="3" id="KW-0732">Signal</keyword>
<evidence type="ECO:0000256" key="3">
    <source>
        <dbReference type="SAM" id="SignalP"/>
    </source>
</evidence>
<feature type="signal peptide" evidence="3">
    <location>
        <begin position="1"/>
        <end position="36"/>
    </location>
</feature>
<dbReference type="SUPFAM" id="SSF101082">
    <property type="entry name" value="Typo IV secretion system protein TraC"/>
    <property type="match status" value="1"/>
</dbReference>
<evidence type="ECO:0000256" key="2">
    <source>
        <dbReference type="SAM" id="MobiDB-lite"/>
    </source>
</evidence>
<evidence type="ECO:0000256" key="1">
    <source>
        <dbReference type="SAM" id="Coils"/>
    </source>
</evidence>
<dbReference type="EMBL" id="UGCV01000008">
    <property type="protein sequence ID" value="STJ19981.1"/>
    <property type="molecule type" value="Genomic_DNA"/>
</dbReference>
<dbReference type="RefSeq" id="WP_074387871.1">
    <property type="nucleotide sequence ID" value="NZ_AP027404.1"/>
</dbReference>
<proteinExistence type="predicted"/>